<organism evidence="2">
    <name type="scientific">Cladocopium goreaui</name>
    <dbReference type="NCBI Taxonomy" id="2562237"/>
    <lineage>
        <taxon>Eukaryota</taxon>
        <taxon>Sar</taxon>
        <taxon>Alveolata</taxon>
        <taxon>Dinophyceae</taxon>
        <taxon>Suessiales</taxon>
        <taxon>Symbiodiniaceae</taxon>
        <taxon>Cladocopium</taxon>
    </lineage>
</organism>
<dbReference type="AlphaFoldDB" id="A0A9P1FEN4"/>
<feature type="transmembrane region" description="Helical" evidence="1">
    <location>
        <begin position="213"/>
        <end position="232"/>
    </location>
</feature>
<evidence type="ECO:0000313" key="3">
    <source>
        <dbReference type="EMBL" id="CAL4760563.1"/>
    </source>
</evidence>
<dbReference type="EMBL" id="CAMXCT030000061">
    <property type="protein sequence ID" value="CAL4760563.1"/>
    <property type="molecule type" value="Genomic_DNA"/>
</dbReference>
<keyword evidence="1" id="KW-0812">Transmembrane</keyword>
<proteinExistence type="predicted"/>
<accession>A0A9P1FEN4</accession>
<evidence type="ECO:0000313" key="2">
    <source>
        <dbReference type="EMBL" id="CAI3973251.1"/>
    </source>
</evidence>
<reference evidence="2" key="1">
    <citation type="submission" date="2022-10" db="EMBL/GenBank/DDBJ databases">
        <authorList>
            <person name="Chen Y."/>
            <person name="Dougan E. K."/>
            <person name="Chan C."/>
            <person name="Rhodes N."/>
            <person name="Thang M."/>
        </authorList>
    </citation>
    <scope>NUCLEOTIDE SEQUENCE</scope>
</reference>
<evidence type="ECO:0000313" key="4">
    <source>
        <dbReference type="Proteomes" id="UP001152797"/>
    </source>
</evidence>
<keyword evidence="1" id="KW-0472">Membrane</keyword>
<dbReference type="Proteomes" id="UP001152797">
    <property type="component" value="Unassembled WGS sequence"/>
</dbReference>
<keyword evidence="4" id="KW-1185">Reference proteome</keyword>
<keyword evidence="1" id="KW-1133">Transmembrane helix</keyword>
<dbReference type="EMBL" id="CAMXCT020000061">
    <property type="protein sequence ID" value="CAL1126626.1"/>
    <property type="molecule type" value="Genomic_DNA"/>
</dbReference>
<evidence type="ECO:0000256" key="1">
    <source>
        <dbReference type="SAM" id="Phobius"/>
    </source>
</evidence>
<name>A0A9P1FEN4_9DINO</name>
<gene>
    <name evidence="2" type="ORF">C1SCF055_LOCUS1771</name>
</gene>
<comment type="caution">
    <text evidence="2">The sequence shown here is derived from an EMBL/GenBank/DDBJ whole genome shotgun (WGS) entry which is preliminary data.</text>
</comment>
<dbReference type="EMBL" id="CAMXCT010000061">
    <property type="protein sequence ID" value="CAI3973251.1"/>
    <property type="molecule type" value="Genomic_DNA"/>
</dbReference>
<protein>
    <submittedName>
        <fullName evidence="3">EXS domain-containing protein</fullName>
    </submittedName>
</protein>
<reference evidence="3 4" key="2">
    <citation type="submission" date="2024-05" db="EMBL/GenBank/DDBJ databases">
        <authorList>
            <person name="Chen Y."/>
            <person name="Shah S."/>
            <person name="Dougan E. K."/>
            <person name="Thang M."/>
            <person name="Chan C."/>
        </authorList>
    </citation>
    <scope>NUCLEOTIDE SEQUENCE [LARGE SCALE GENOMIC DNA]</scope>
</reference>
<feature type="transmembrane region" description="Helical" evidence="1">
    <location>
        <begin position="65"/>
        <end position="82"/>
    </location>
</feature>
<sequence length="242" mass="28065">MEPCQHWWGRVGIHDDREPQALAFCKRWDVIWSWLPVVTGFLLMSENLRQCLWKCKQHWPRMDKMMLLPIAAFGSSIFPIFYNHWMLFMYVNDHWYSLFPVQLLFTVTDNVALVLRFCDVLPEVRLAIHSCHLLFLLVVESEALKYIGFIIDDSVGLAYALWYHPASQAGQAYLRVPPEVLGRSEPADADAEDVSKERAVRSGPISWGIPRALRWWIVAATVLLMALMSLLVRSHAERITRL</sequence>